<accession>A0ABP4A6R0</accession>
<keyword evidence="3" id="KW-1185">Reference proteome</keyword>
<reference evidence="3" key="1">
    <citation type="journal article" date="2019" name="Int. J. Syst. Evol. Microbiol.">
        <title>The Global Catalogue of Microorganisms (GCM) 10K type strain sequencing project: providing services to taxonomists for standard genome sequencing and annotation.</title>
        <authorList>
            <consortium name="The Broad Institute Genomics Platform"/>
            <consortium name="The Broad Institute Genome Sequencing Center for Infectious Disease"/>
            <person name="Wu L."/>
            <person name="Ma J."/>
        </authorList>
    </citation>
    <scope>NUCLEOTIDE SEQUENCE [LARGE SCALE GENOMIC DNA]</scope>
    <source>
        <strain evidence="3">JCM 10673</strain>
    </source>
</reference>
<dbReference type="Proteomes" id="UP001501005">
    <property type="component" value="Unassembled WGS sequence"/>
</dbReference>
<feature type="region of interest" description="Disordered" evidence="1">
    <location>
        <begin position="87"/>
        <end position="106"/>
    </location>
</feature>
<comment type="caution">
    <text evidence="2">The sequence shown here is derived from an EMBL/GenBank/DDBJ whole genome shotgun (WGS) entry which is preliminary data.</text>
</comment>
<sequence>MGAVGSVRAAQGLRIVHAAWRGRRVDARGLPPRGVERARVPGVRCVRGGAGSGAVPAPDKDGGWEEPETGRCTTRLRGGRVVVGLARKDGVGEPPHPLRVRRTAEG</sequence>
<evidence type="ECO:0000313" key="3">
    <source>
        <dbReference type="Proteomes" id="UP001501005"/>
    </source>
</evidence>
<gene>
    <name evidence="2" type="ORF">GCM10009549_55110</name>
</gene>
<organism evidence="2 3">
    <name type="scientific">Streptomyces thermoalcalitolerans</name>
    <dbReference type="NCBI Taxonomy" id="65605"/>
    <lineage>
        <taxon>Bacteria</taxon>
        <taxon>Bacillati</taxon>
        <taxon>Actinomycetota</taxon>
        <taxon>Actinomycetes</taxon>
        <taxon>Kitasatosporales</taxon>
        <taxon>Streptomycetaceae</taxon>
        <taxon>Streptomyces</taxon>
    </lineage>
</organism>
<proteinExistence type="predicted"/>
<dbReference type="EMBL" id="BAAAHG010000078">
    <property type="protein sequence ID" value="GAA0931438.1"/>
    <property type="molecule type" value="Genomic_DNA"/>
</dbReference>
<evidence type="ECO:0000256" key="1">
    <source>
        <dbReference type="SAM" id="MobiDB-lite"/>
    </source>
</evidence>
<evidence type="ECO:0000313" key="2">
    <source>
        <dbReference type="EMBL" id="GAA0931438.1"/>
    </source>
</evidence>
<name>A0ABP4A6R0_9ACTN</name>
<feature type="region of interest" description="Disordered" evidence="1">
    <location>
        <begin position="48"/>
        <end position="71"/>
    </location>
</feature>
<protein>
    <submittedName>
        <fullName evidence="2">Uncharacterized protein</fullName>
    </submittedName>
</protein>